<dbReference type="PROSITE" id="PS51462">
    <property type="entry name" value="NUDIX"/>
    <property type="match status" value="1"/>
</dbReference>
<organism evidence="6 7">
    <name type="scientific">Thermocatellispora tengchongensis</name>
    <dbReference type="NCBI Taxonomy" id="1073253"/>
    <lineage>
        <taxon>Bacteria</taxon>
        <taxon>Bacillati</taxon>
        <taxon>Actinomycetota</taxon>
        <taxon>Actinomycetes</taxon>
        <taxon>Streptosporangiales</taxon>
        <taxon>Streptosporangiaceae</taxon>
        <taxon>Thermocatellispora</taxon>
    </lineage>
</organism>
<keyword evidence="3 4" id="KW-0378">Hydrolase</keyword>
<accession>A0A840NY31</accession>
<dbReference type="SUPFAM" id="SSF55811">
    <property type="entry name" value="Nudix"/>
    <property type="match status" value="1"/>
</dbReference>
<dbReference type="InterPro" id="IPR015797">
    <property type="entry name" value="NUDIX_hydrolase-like_dom_sf"/>
</dbReference>
<comment type="cofactor">
    <cofactor evidence="1">
        <name>Mg(2+)</name>
        <dbReference type="ChEBI" id="CHEBI:18420"/>
    </cofactor>
</comment>
<dbReference type="PANTHER" id="PTHR43046:SF14">
    <property type="entry name" value="MUTT_NUDIX FAMILY PROTEIN"/>
    <property type="match status" value="1"/>
</dbReference>
<comment type="caution">
    <text evidence="6">The sequence shown here is derived from an EMBL/GenBank/DDBJ whole genome shotgun (WGS) entry which is preliminary data.</text>
</comment>
<name>A0A840NY31_9ACTN</name>
<evidence type="ECO:0000313" key="6">
    <source>
        <dbReference type="EMBL" id="MBB5130603.1"/>
    </source>
</evidence>
<gene>
    <name evidence="6" type="ORF">HNP84_000291</name>
</gene>
<dbReference type="PANTHER" id="PTHR43046">
    <property type="entry name" value="GDP-MANNOSE MANNOSYL HYDROLASE"/>
    <property type="match status" value="1"/>
</dbReference>
<dbReference type="Pfam" id="PF00293">
    <property type="entry name" value="NUDIX"/>
    <property type="match status" value="1"/>
</dbReference>
<comment type="similarity">
    <text evidence="2 4">Belongs to the Nudix hydrolase family.</text>
</comment>
<keyword evidence="7" id="KW-1185">Reference proteome</keyword>
<dbReference type="EC" id="3.6.1.55" evidence="6"/>
<dbReference type="PROSITE" id="PS00893">
    <property type="entry name" value="NUDIX_BOX"/>
    <property type="match status" value="1"/>
</dbReference>
<evidence type="ECO:0000256" key="2">
    <source>
        <dbReference type="ARBA" id="ARBA00005582"/>
    </source>
</evidence>
<dbReference type="PRINTS" id="PR00502">
    <property type="entry name" value="NUDIXFAMILY"/>
</dbReference>
<dbReference type="GO" id="GO:0035539">
    <property type="term" value="F:8-oxo-7,8-dihydrodeoxyguanosine triphosphate pyrophosphatase activity"/>
    <property type="evidence" value="ECO:0007669"/>
    <property type="project" value="UniProtKB-EC"/>
</dbReference>
<evidence type="ECO:0000313" key="7">
    <source>
        <dbReference type="Proteomes" id="UP000578449"/>
    </source>
</evidence>
<proteinExistence type="inferred from homology"/>
<dbReference type="Gene3D" id="3.90.79.10">
    <property type="entry name" value="Nucleoside Triphosphate Pyrophosphohydrolase"/>
    <property type="match status" value="1"/>
</dbReference>
<feature type="domain" description="Nudix hydrolase" evidence="5">
    <location>
        <begin position="31"/>
        <end position="160"/>
    </location>
</feature>
<dbReference type="EMBL" id="JACHGN010000001">
    <property type="protein sequence ID" value="MBB5130603.1"/>
    <property type="molecule type" value="Genomic_DNA"/>
</dbReference>
<evidence type="ECO:0000256" key="1">
    <source>
        <dbReference type="ARBA" id="ARBA00001946"/>
    </source>
</evidence>
<evidence type="ECO:0000256" key="3">
    <source>
        <dbReference type="ARBA" id="ARBA00022801"/>
    </source>
</evidence>
<dbReference type="InterPro" id="IPR020476">
    <property type="entry name" value="Nudix_hydrolase"/>
</dbReference>
<dbReference type="InterPro" id="IPR020084">
    <property type="entry name" value="NUDIX_hydrolase_CS"/>
</dbReference>
<dbReference type="RefSeq" id="WP_185047464.1">
    <property type="nucleotide sequence ID" value="NZ_BAABIX010000006.1"/>
</dbReference>
<dbReference type="InterPro" id="IPR000086">
    <property type="entry name" value="NUDIX_hydrolase_dom"/>
</dbReference>
<evidence type="ECO:0000256" key="4">
    <source>
        <dbReference type="RuleBase" id="RU003476"/>
    </source>
</evidence>
<evidence type="ECO:0000259" key="5">
    <source>
        <dbReference type="PROSITE" id="PS51462"/>
    </source>
</evidence>
<dbReference type="Proteomes" id="UP000578449">
    <property type="component" value="Unassembled WGS sequence"/>
</dbReference>
<protein>
    <submittedName>
        <fullName evidence="6">8-oxo-dGTP diphosphatase</fullName>
        <ecNumber evidence="6">3.6.1.55</ecNumber>
    </submittedName>
</protein>
<dbReference type="CDD" id="cd02883">
    <property type="entry name" value="NUDIX_Hydrolase"/>
    <property type="match status" value="1"/>
</dbReference>
<dbReference type="AlphaFoldDB" id="A0A840NY31"/>
<sequence>MDDTLATDEEGNALTAFHPLAEDSPFDFDGAPLTVALVAVWHEERLLLGFNRSRRYWELPGGMIDPGETPRHTAVRELYEETGLRIEDPSFAGYARFVLAPDRRAEYAAIYIAHLTGPPDAAPGVVPNDEISAIIWWDGVRPLAGRVQMLDVLLARLARAAH</sequence>
<reference evidence="6 7" key="1">
    <citation type="submission" date="2020-08" db="EMBL/GenBank/DDBJ databases">
        <title>Genomic Encyclopedia of Type Strains, Phase IV (KMG-IV): sequencing the most valuable type-strain genomes for metagenomic binning, comparative biology and taxonomic classification.</title>
        <authorList>
            <person name="Goeker M."/>
        </authorList>
    </citation>
    <scope>NUCLEOTIDE SEQUENCE [LARGE SCALE GENOMIC DNA]</scope>
    <source>
        <strain evidence="6 7">DSM 45615</strain>
    </source>
</reference>